<dbReference type="GO" id="GO:0004044">
    <property type="term" value="F:amidophosphoribosyltransferase activity"/>
    <property type="evidence" value="ECO:0007669"/>
    <property type="project" value="UniProtKB-EC"/>
</dbReference>
<protein>
    <recommendedName>
        <fullName evidence="3 8">Amidophosphoribosyltransferase</fullName>
        <shortName evidence="8">ATase</shortName>
        <ecNumber evidence="3 8">2.4.2.14</ecNumber>
    </recommendedName>
    <alternativeName>
        <fullName evidence="8">Glutamine phosphoribosylpyrophosphate amidotransferase</fullName>
    </alternativeName>
</protein>
<dbReference type="SUPFAM" id="SSF56235">
    <property type="entry name" value="N-terminal nucleophile aminohydrolases (Ntn hydrolases)"/>
    <property type="match status" value="1"/>
</dbReference>
<dbReference type="GO" id="GO:0009113">
    <property type="term" value="P:purine nucleobase biosynthetic process"/>
    <property type="evidence" value="ECO:0007669"/>
    <property type="project" value="InterPro"/>
</dbReference>
<dbReference type="PANTHER" id="PTHR11907">
    <property type="entry name" value="AMIDOPHOSPHORIBOSYLTRANSFERASE"/>
    <property type="match status" value="1"/>
</dbReference>
<evidence type="ECO:0000256" key="2">
    <source>
        <dbReference type="ARBA" id="ARBA00010138"/>
    </source>
</evidence>
<feature type="binding site" evidence="10">
    <location>
        <position position="460"/>
    </location>
    <ligand>
        <name>[4Fe-4S] cluster</name>
        <dbReference type="ChEBI" id="CHEBI:49883"/>
    </ligand>
</feature>
<dbReference type="PIRSF" id="PIRSF000485">
    <property type="entry name" value="Amd_phspho_trans"/>
    <property type="match status" value="1"/>
</dbReference>
<feature type="binding site" evidence="9">
    <location>
        <position position="341"/>
    </location>
    <ligand>
        <name>Mg(2+)</name>
        <dbReference type="ChEBI" id="CHEBI:18420"/>
    </ligand>
</feature>
<keyword evidence="6 8" id="KW-0658">Purine biosynthesis</keyword>
<evidence type="ECO:0000259" key="11">
    <source>
        <dbReference type="PROSITE" id="PS51278"/>
    </source>
</evidence>
<evidence type="ECO:0000256" key="7">
    <source>
        <dbReference type="ARBA" id="ARBA00022962"/>
    </source>
</evidence>
<comment type="cofactor">
    <cofactor evidence="9">
        <name>Mg(2+)</name>
        <dbReference type="ChEBI" id="CHEBI:18420"/>
    </cofactor>
    <text evidence="9">Binds 1 Mg(2+) ion per subunit.</text>
</comment>
<name>A0A2H0WQS7_9BACT</name>
<proteinExistence type="inferred from homology"/>
<accession>A0A2H0WQS7</accession>
<feature type="domain" description="Glutamine amidotransferase type-2" evidence="11">
    <location>
        <begin position="2"/>
        <end position="216"/>
    </location>
</feature>
<dbReference type="PROSITE" id="PS51278">
    <property type="entry name" value="GATASE_TYPE_2"/>
    <property type="match status" value="1"/>
</dbReference>
<evidence type="ECO:0000313" key="13">
    <source>
        <dbReference type="Proteomes" id="UP000231282"/>
    </source>
</evidence>
<keyword evidence="9" id="KW-0479">Metal-binding</keyword>
<evidence type="ECO:0000256" key="1">
    <source>
        <dbReference type="ARBA" id="ARBA00005209"/>
    </source>
</evidence>
<evidence type="ECO:0000256" key="10">
    <source>
        <dbReference type="PIRSR" id="PIRSR000485-3"/>
    </source>
</evidence>
<dbReference type="EMBL" id="PEZH01000042">
    <property type="protein sequence ID" value="PIS15022.1"/>
    <property type="molecule type" value="Genomic_DNA"/>
</dbReference>
<keyword evidence="9" id="KW-0460">Magnesium</keyword>
<evidence type="ECO:0000256" key="8">
    <source>
        <dbReference type="PIRNR" id="PIRNR000485"/>
    </source>
</evidence>
<dbReference type="InterPro" id="IPR017932">
    <property type="entry name" value="GATase_2_dom"/>
</dbReference>
<dbReference type="InterPro" id="IPR029057">
    <property type="entry name" value="PRTase-like"/>
</dbReference>
<dbReference type="GO" id="GO:0046872">
    <property type="term" value="F:metal ion binding"/>
    <property type="evidence" value="ECO:0007669"/>
    <property type="project" value="UniProtKB-KW"/>
</dbReference>
<keyword evidence="10" id="KW-0411">Iron-sulfur</keyword>
<dbReference type="InterPro" id="IPR029055">
    <property type="entry name" value="Ntn_hydrolases_N"/>
</dbReference>
<evidence type="ECO:0000256" key="6">
    <source>
        <dbReference type="ARBA" id="ARBA00022755"/>
    </source>
</evidence>
<evidence type="ECO:0000313" key="12">
    <source>
        <dbReference type="EMBL" id="PIS15022.1"/>
    </source>
</evidence>
<dbReference type="UniPathway" id="UPA00074">
    <property type="reaction ID" value="UER00124"/>
</dbReference>
<keyword evidence="7" id="KW-0315">Glutamine amidotransferase</keyword>
<evidence type="ECO:0000256" key="5">
    <source>
        <dbReference type="ARBA" id="ARBA00022679"/>
    </source>
</evidence>
<keyword evidence="4 8" id="KW-0328">Glycosyltransferase</keyword>
<evidence type="ECO:0000256" key="9">
    <source>
        <dbReference type="PIRSR" id="PIRSR000485-2"/>
    </source>
</evidence>
<feature type="binding site" evidence="9">
    <location>
        <position position="278"/>
    </location>
    <ligand>
        <name>Mg(2+)</name>
        <dbReference type="ChEBI" id="CHEBI:18420"/>
    </ligand>
</feature>
<dbReference type="SUPFAM" id="SSF53271">
    <property type="entry name" value="PRTase-like"/>
    <property type="match status" value="1"/>
</dbReference>
<comment type="catalytic activity">
    <reaction evidence="8">
        <text>5-phospho-beta-D-ribosylamine + L-glutamate + diphosphate = 5-phospho-alpha-D-ribose 1-diphosphate + L-glutamine + H2O</text>
        <dbReference type="Rhea" id="RHEA:14905"/>
        <dbReference type="ChEBI" id="CHEBI:15377"/>
        <dbReference type="ChEBI" id="CHEBI:29985"/>
        <dbReference type="ChEBI" id="CHEBI:33019"/>
        <dbReference type="ChEBI" id="CHEBI:58017"/>
        <dbReference type="ChEBI" id="CHEBI:58359"/>
        <dbReference type="ChEBI" id="CHEBI:58681"/>
        <dbReference type="EC" id="2.4.2.14"/>
    </reaction>
</comment>
<dbReference type="InterPro" id="IPR005854">
    <property type="entry name" value="PurF"/>
</dbReference>
<evidence type="ECO:0000256" key="3">
    <source>
        <dbReference type="ARBA" id="ARBA00011941"/>
    </source>
</evidence>
<dbReference type="InterPro" id="IPR000836">
    <property type="entry name" value="PRTase_dom"/>
</dbReference>
<dbReference type="Gene3D" id="3.60.20.10">
    <property type="entry name" value="Glutamine Phosphoribosylpyrophosphate, subunit 1, domain 1"/>
    <property type="match status" value="1"/>
</dbReference>
<evidence type="ECO:0000256" key="4">
    <source>
        <dbReference type="ARBA" id="ARBA00022676"/>
    </source>
</evidence>
<keyword evidence="10" id="KW-0408">Iron</keyword>
<feature type="binding site" evidence="10">
    <location>
        <position position="457"/>
    </location>
    <ligand>
        <name>[4Fe-4S] cluster</name>
        <dbReference type="ChEBI" id="CHEBI:49883"/>
    </ligand>
</feature>
<dbReference type="Pfam" id="PF13537">
    <property type="entry name" value="GATase_7"/>
    <property type="match status" value="1"/>
</dbReference>
<comment type="cofactor">
    <cofactor evidence="10">
        <name>[4Fe-4S] cluster</name>
        <dbReference type="ChEBI" id="CHEBI:49883"/>
    </cofactor>
    <text evidence="10">Binds 1 [4Fe-4S] cluster per subunit.</text>
</comment>
<dbReference type="Gene3D" id="3.40.50.2020">
    <property type="match status" value="1"/>
</dbReference>
<sequence length="466" mass="51311">MSGLFGVISKGNCTETLFYGTDYHSHLGTQRAGLAVLNRKIQRSIHDISTSQFKSKFIDELSKIKGAMGIGVISDRDPQPIIISSSFGTFALATSGLLENKKSLAKEIMAQGGSFSELSSGQINPVEVAGKIIAQKDDIVAGVEYLFNKVKGAISLLILNKEGIYAARDYFGRTTLIIGRKGRNLAVASETSAFPNLGFKPFKELLPGEVVLLNKKGWEEKRKGGKKTKICAFLWVYTGCPASSYEGISVEAVRERCGANLAKGDNIKADLVTGIPDSGIAHALGYAQASGIPYRRPLIKYTDGYGRSYTPPSQKTRDRVAKMKLIPIKEIIAGKRIIICDDSIVRGTQLRNQAIQKLWKYGAKEVHVRIACPPLMFPCPFCLSTRTKKELAARRAIRKILGRKARRSEIDQFVDENSLGYKKMVESIRKEIGATSLKYQSIKQMVNAIGLPKNKLCLYCWTGKDE</sequence>
<dbReference type="GO" id="GO:0051536">
    <property type="term" value="F:iron-sulfur cluster binding"/>
    <property type="evidence" value="ECO:0007669"/>
    <property type="project" value="UniProtKB-KW"/>
</dbReference>
<reference evidence="13" key="1">
    <citation type="submission" date="2017-09" db="EMBL/GenBank/DDBJ databases">
        <title>Depth-based differentiation of microbial function through sediment-hosted aquifers and enrichment of novel symbionts in the deep terrestrial subsurface.</title>
        <authorList>
            <person name="Probst A.J."/>
            <person name="Ladd B."/>
            <person name="Jarett J.K."/>
            <person name="Geller-Mcgrath D.E."/>
            <person name="Sieber C.M.K."/>
            <person name="Emerson J.B."/>
            <person name="Anantharaman K."/>
            <person name="Thomas B.C."/>
            <person name="Malmstrom R."/>
            <person name="Stieglmeier M."/>
            <person name="Klingl A."/>
            <person name="Woyke T."/>
            <person name="Ryan C.M."/>
            <person name="Banfield J.F."/>
        </authorList>
    </citation>
    <scope>NUCLEOTIDE SEQUENCE [LARGE SCALE GENOMIC DNA]</scope>
</reference>
<comment type="similarity">
    <text evidence="2 8">In the C-terminal section; belongs to the purine/pyrimidine phosphoribosyltransferase family.</text>
</comment>
<organism evidence="12 13">
    <name type="scientific">Candidatus Shapirobacteria bacterium CG09_land_8_20_14_0_10_38_17</name>
    <dbReference type="NCBI Taxonomy" id="1974884"/>
    <lineage>
        <taxon>Bacteria</taxon>
        <taxon>Candidatus Shapironibacteriota</taxon>
    </lineage>
</organism>
<gene>
    <name evidence="12" type="ORF">COT63_02175</name>
</gene>
<dbReference type="CDD" id="cd06223">
    <property type="entry name" value="PRTases_typeI"/>
    <property type="match status" value="1"/>
</dbReference>
<feature type="binding site" evidence="10">
    <location>
        <position position="379"/>
    </location>
    <ligand>
        <name>[4Fe-4S] cluster</name>
        <dbReference type="ChEBI" id="CHEBI:49883"/>
    </ligand>
</feature>
<comment type="caution">
    <text evidence="12">The sequence shown here is derived from an EMBL/GenBank/DDBJ whole genome shotgun (WGS) entry which is preliminary data.</text>
</comment>
<dbReference type="AlphaFoldDB" id="A0A2H0WQS7"/>
<feature type="binding site" evidence="9">
    <location>
        <position position="342"/>
    </location>
    <ligand>
        <name>Mg(2+)</name>
        <dbReference type="ChEBI" id="CHEBI:18420"/>
    </ligand>
</feature>
<dbReference type="Proteomes" id="UP000231282">
    <property type="component" value="Unassembled WGS sequence"/>
</dbReference>
<dbReference type="GO" id="GO:0006189">
    <property type="term" value="P:'de novo' IMP biosynthetic process"/>
    <property type="evidence" value="ECO:0007669"/>
    <property type="project" value="UniProtKB-UniPathway"/>
</dbReference>
<keyword evidence="5 8" id="KW-0808">Transferase</keyword>
<comment type="pathway">
    <text evidence="1 8">Purine metabolism; IMP biosynthesis via de novo pathway; N(1)-(5-phospho-D-ribosyl)glycinamide from 5-phospho-alpha-D-ribose 1-diphosphate: step 1/2.</text>
</comment>
<feature type="binding site" evidence="10">
    <location>
        <position position="231"/>
    </location>
    <ligand>
        <name>[4Fe-4S] cluster</name>
        <dbReference type="ChEBI" id="CHEBI:49883"/>
    </ligand>
</feature>
<dbReference type="EC" id="2.4.2.14" evidence="3 8"/>